<evidence type="ECO:0000259" key="1">
    <source>
        <dbReference type="Pfam" id="PF06328"/>
    </source>
</evidence>
<comment type="caution">
    <text evidence="2">The sequence shown here is derived from an EMBL/GenBank/DDBJ whole genome shotgun (WGS) entry which is preliminary data.</text>
</comment>
<protein>
    <recommendedName>
        <fullName evidence="1">Immunoglobulin C2-set-like ligand-binding domain-containing protein</fullName>
    </recommendedName>
</protein>
<dbReference type="Proteomes" id="UP000092124">
    <property type="component" value="Unassembled WGS sequence"/>
</dbReference>
<dbReference type="Pfam" id="PF06328">
    <property type="entry name" value="Lep_receptor_Ig"/>
    <property type="match status" value="1"/>
</dbReference>
<dbReference type="InterPro" id="IPR036116">
    <property type="entry name" value="FN3_sf"/>
</dbReference>
<dbReference type="OrthoDB" id="9934532at2759"/>
<sequence length="84" mass="9317">RGSNFTAICVLKEKCLQQYDVNASFIVWKTNHVAVPKEQVTVINRTTSSVTFTDMTLQTVQLTCNVLSFGQIEQNVYGTTVLSG</sequence>
<feature type="non-terminal residue" evidence="2">
    <location>
        <position position="1"/>
    </location>
</feature>
<keyword evidence="3" id="KW-1185">Reference proteome</keyword>
<dbReference type="InterPro" id="IPR013783">
    <property type="entry name" value="Ig-like_fold"/>
</dbReference>
<dbReference type="InterPro" id="IPR010457">
    <property type="entry name" value="IgC2-like_lig-bd"/>
</dbReference>
<evidence type="ECO:0000313" key="2">
    <source>
        <dbReference type="EMBL" id="OBS69548.1"/>
    </source>
</evidence>
<proteinExistence type="predicted"/>
<feature type="non-terminal residue" evidence="2">
    <location>
        <position position="84"/>
    </location>
</feature>
<dbReference type="EMBL" id="LZPO01068634">
    <property type="protein sequence ID" value="OBS69548.1"/>
    <property type="molecule type" value="Genomic_DNA"/>
</dbReference>
<name>A0A1A6GT90_NEOLE</name>
<reference evidence="2 3" key="1">
    <citation type="submission" date="2016-06" db="EMBL/GenBank/DDBJ databases">
        <title>The Draft Genome Sequence and Annotation of the Desert Woodrat Neotoma lepida.</title>
        <authorList>
            <person name="Campbell M."/>
            <person name="Oakeson K.F."/>
            <person name="Yandell M."/>
            <person name="Halpert J.R."/>
            <person name="Dearing D."/>
        </authorList>
    </citation>
    <scope>NUCLEOTIDE SEQUENCE [LARGE SCALE GENOMIC DNA]</scope>
    <source>
        <strain evidence="2">417</strain>
        <tissue evidence="2">Liver</tissue>
    </source>
</reference>
<dbReference type="SUPFAM" id="SSF49265">
    <property type="entry name" value="Fibronectin type III"/>
    <property type="match status" value="1"/>
</dbReference>
<dbReference type="STRING" id="56216.A0A1A6GT90"/>
<dbReference type="AlphaFoldDB" id="A0A1A6GT90"/>
<feature type="domain" description="Immunoglobulin C2-set-like ligand-binding" evidence="1">
    <location>
        <begin position="2"/>
        <end position="81"/>
    </location>
</feature>
<dbReference type="FunFam" id="2.60.40.10:FF:000524">
    <property type="entry name" value="Interleukin-6 receptor subunit beta"/>
    <property type="match status" value="1"/>
</dbReference>
<evidence type="ECO:0000313" key="3">
    <source>
        <dbReference type="Proteomes" id="UP000092124"/>
    </source>
</evidence>
<gene>
    <name evidence="2" type="ORF">A6R68_01911</name>
</gene>
<organism evidence="2 3">
    <name type="scientific">Neotoma lepida</name>
    <name type="common">Desert woodrat</name>
    <dbReference type="NCBI Taxonomy" id="56216"/>
    <lineage>
        <taxon>Eukaryota</taxon>
        <taxon>Metazoa</taxon>
        <taxon>Chordata</taxon>
        <taxon>Craniata</taxon>
        <taxon>Vertebrata</taxon>
        <taxon>Euteleostomi</taxon>
        <taxon>Mammalia</taxon>
        <taxon>Eutheria</taxon>
        <taxon>Euarchontoglires</taxon>
        <taxon>Glires</taxon>
        <taxon>Rodentia</taxon>
        <taxon>Myomorpha</taxon>
        <taxon>Muroidea</taxon>
        <taxon>Cricetidae</taxon>
        <taxon>Neotominae</taxon>
        <taxon>Neotoma</taxon>
    </lineage>
</organism>
<accession>A0A1A6GT90</accession>
<dbReference type="Gene3D" id="2.60.40.10">
    <property type="entry name" value="Immunoglobulins"/>
    <property type="match status" value="1"/>
</dbReference>